<feature type="compositionally biased region" description="Basic residues" evidence="1">
    <location>
        <begin position="88"/>
        <end position="102"/>
    </location>
</feature>
<protein>
    <submittedName>
        <fullName evidence="2">Uncharacterized protein</fullName>
    </submittedName>
</protein>
<feature type="non-terminal residue" evidence="2">
    <location>
        <position position="1"/>
    </location>
</feature>
<name>A0A6J4T7E4_9ACTN</name>
<evidence type="ECO:0000256" key="1">
    <source>
        <dbReference type="SAM" id="MobiDB-lite"/>
    </source>
</evidence>
<reference evidence="2" key="1">
    <citation type="submission" date="2020-02" db="EMBL/GenBank/DDBJ databases">
        <authorList>
            <person name="Meier V. D."/>
        </authorList>
    </citation>
    <scope>NUCLEOTIDE SEQUENCE</scope>
    <source>
        <strain evidence="2">AVDCRST_MAG13</strain>
    </source>
</reference>
<feature type="compositionally biased region" description="Low complexity" evidence="1">
    <location>
        <begin position="192"/>
        <end position="201"/>
    </location>
</feature>
<dbReference type="AlphaFoldDB" id="A0A6J4T7E4"/>
<feature type="compositionally biased region" description="Basic residues" evidence="1">
    <location>
        <begin position="1"/>
        <end position="15"/>
    </location>
</feature>
<feature type="compositionally biased region" description="Basic and acidic residues" evidence="1">
    <location>
        <begin position="125"/>
        <end position="134"/>
    </location>
</feature>
<feature type="compositionally biased region" description="Low complexity" evidence="1">
    <location>
        <begin position="212"/>
        <end position="224"/>
    </location>
</feature>
<organism evidence="2">
    <name type="scientific">uncultured Solirubrobacteraceae bacterium</name>
    <dbReference type="NCBI Taxonomy" id="1162706"/>
    <lineage>
        <taxon>Bacteria</taxon>
        <taxon>Bacillati</taxon>
        <taxon>Actinomycetota</taxon>
        <taxon>Thermoleophilia</taxon>
        <taxon>Solirubrobacterales</taxon>
        <taxon>Solirubrobacteraceae</taxon>
        <taxon>environmental samples</taxon>
    </lineage>
</organism>
<accession>A0A6J4T7E4</accession>
<feature type="compositionally biased region" description="Basic and acidic residues" evidence="1">
    <location>
        <begin position="170"/>
        <end position="179"/>
    </location>
</feature>
<feature type="compositionally biased region" description="Low complexity" evidence="1">
    <location>
        <begin position="148"/>
        <end position="161"/>
    </location>
</feature>
<gene>
    <name evidence="2" type="ORF">AVDCRST_MAG13-3049</name>
</gene>
<feature type="region of interest" description="Disordered" evidence="1">
    <location>
        <begin position="1"/>
        <end position="224"/>
    </location>
</feature>
<feature type="non-terminal residue" evidence="2">
    <location>
        <position position="236"/>
    </location>
</feature>
<sequence>EPRHQGGRHRPRSPRHPGGDRCPRGRRRRPDHRHRPRRRPRAAARHRPRPGRRRARRARGGRRRPVAPAAPRRGRPAPGDPRPVPGGGRRRGARRAAPRRRGLPAQARLARRAAPPGAGARRGRDRAVARHDDADGAEAPRGTRVGSRPAARPVAAVHPRVGGPGPPLRRRLDQADRQGARPHRRDGPLARQAGPAQARLPLARRGRRARAGADGAPPGQAPALGRAAHLLRLASM</sequence>
<dbReference type="EMBL" id="CADCVO010000495">
    <property type="protein sequence ID" value="CAA9515525.1"/>
    <property type="molecule type" value="Genomic_DNA"/>
</dbReference>
<proteinExistence type="predicted"/>
<evidence type="ECO:0000313" key="2">
    <source>
        <dbReference type="EMBL" id="CAA9515525.1"/>
    </source>
</evidence>
<feature type="compositionally biased region" description="Basic residues" evidence="1">
    <location>
        <begin position="24"/>
        <end position="65"/>
    </location>
</feature>
<feature type="compositionally biased region" description="Low complexity" evidence="1">
    <location>
        <begin position="103"/>
        <end position="119"/>
    </location>
</feature>